<evidence type="ECO:0000256" key="5">
    <source>
        <dbReference type="ARBA" id="ARBA00023163"/>
    </source>
</evidence>
<dbReference type="PANTHER" id="PTHR46577">
    <property type="entry name" value="HTH-TYPE TRANSCRIPTIONAL REGULATORY PROTEIN GABR"/>
    <property type="match status" value="1"/>
</dbReference>
<keyword evidence="5" id="KW-0804">Transcription</keyword>
<organism evidence="7 8">
    <name type="scientific">Eubacterium plexicaudatum ASF492</name>
    <dbReference type="NCBI Taxonomy" id="1235802"/>
    <lineage>
        <taxon>Bacteria</taxon>
        <taxon>Bacillati</taxon>
        <taxon>Bacillota</taxon>
        <taxon>Clostridia</taxon>
        <taxon>Eubacteriales</taxon>
        <taxon>Eubacteriaceae</taxon>
        <taxon>Eubacterium</taxon>
    </lineage>
</organism>
<proteinExistence type="inferred from homology"/>
<dbReference type="Pfam" id="PF00392">
    <property type="entry name" value="GntR"/>
    <property type="match status" value="1"/>
</dbReference>
<accession>N2A3A1</accession>
<dbReference type="EMBL" id="AQFT01000119">
    <property type="protein sequence ID" value="EMZ22686.1"/>
    <property type="molecule type" value="Genomic_DNA"/>
</dbReference>
<evidence type="ECO:0000256" key="3">
    <source>
        <dbReference type="ARBA" id="ARBA00023015"/>
    </source>
</evidence>
<dbReference type="SUPFAM" id="SSF46785">
    <property type="entry name" value="Winged helix' DNA-binding domain"/>
    <property type="match status" value="1"/>
</dbReference>
<dbReference type="InterPro" id="IPR036390">
    <property type="entry name" value="WH_DNA-bd_sf"/>
</dbReference>
<dbReference type="SUPFAM" id="SSF53383">
    <property type="entry name" value="PLP-dependent transferases"/>
    <property type="match status" value="1"/>
</dbReference>
<reference evidence="7 8" key="1">
    <citation type="journal article" date="2014" name="Genome Announc.">
        <title>Draft genome sequences of the altered schaedler flora, a defined bacterial community from gnotobiotic mice.</title>
        <authorList>
            <person name="Wannemuehler M.J."/>
            <person name="Overstreet A.M."/>
            <person name="Ward D.V."/>
            <person name="Phillips G.J."/>
        </authorList>
    </citation>
    <scope>NUCLEOTIDE SEQUENCE [LARGE SCALE GENOMIC DNA]</scope>
    <source>
        <strain evidence="7 8">ASF492</strain>
    </source>
</reference>
<sequence length="480" mass="54493">MKELLIELDTHTKLSLYEQIYEAIRRMILDGSLSCGERLPSARLLASGLQISRSTADAAYAQLVSEGYLEAKKGSGHYVCDVSLPYHFEGSDRQRSNVSVTRYEEAGEMRQRGSSNLTYNFLPGQIDVEGFAYNAWRRCVREALTDLETGRRLLSVGHPQGEYELRRAIAAYLYQARGVRCEPQQMIIGAGNEYLLQLLGQILDGPRTVAMESPTYLQAYHTFCNIGYEVKAVPMDAEGMRTECIPDEAVTLAYVMPSHQFPLGVVMPLRRRLKLLEWAATDPRRYIIEDDHDSEYRYKGRPIPALQGMAQQDRVIYLGTFSNSIMPSIRVSYMVLPQSLLKAYETTCGFYASTVSRMQQMAVCRFLEQGYFERHLNKMRGIYKAKHDMLLHLLKGRPWVYRIYGDHAGLHLAVELNCAFTEDEVIARARARGMQVQGMSECYLAGAQKPDERAILLLGFGSLTQEQLREGVQILEQCVL</sequence>
<dbReference type="GO" id="GO:0003677">
    <property type="term" value="F:DNA binding"/>
    <property type="evidence" value="ECO:0007669"/>
    <property type="project" value="UniProtKB-KW"/>
</dbReference>
<dbReference type="STRING" id="1235802.C823_03927"/>
<dbReference type="InterPro" id="IPR051446">
    <property type="entry name" value="HTH_trans_reg/aminotransferase"/>
</dbReference>
<evidence type="ECO:0000313" key="7">
    <source>
        <dbReference type="EMBL" id="EMZ22686.1"/>
    </source>
</evidence>
<evidence type="ECO:0000256" key="4">
    <source>
        <dbReference type="ARBA" id="ARBA00023125"/>
    </source>
</evidence>
<dbReference type="SMART" id="SM00345">
    <property type="entry name" value="HTH_GNTR"/>
    <property type="match status" value="1"/>
</dbReference>
<dbReference type="Pfam" id="PF00155">
    <property type="entry name" value="Aminotran_1_2"/>
    <property type="match status" value="1"/>
</dbReference>
<evidence type="ECO:0000256" key="1">
    <source>
        <dbReference type="ARBA" id="ARBA00005384"/>
    </source>
</evidence>
<dbReference type="AlphaFoldDB" id="N2A3A1"/>
<dbReference type="InterPro" id="IPR015424">
    <property type="entry name" value="PyrdxlP-dep_Trfase"/>
</dbReference>
<keyword evidence="4" id="KW-0238">DNA-binding</keyword>
<dbReference type="InterPro" id="IPR000524">
    <property type="entry name" value="Tscrpt_reg_HTH_GntR"/>
</dbReference>
<gene>
    <name evidence="7" type="ORF">C823_03927</name>
</gene>
<feature type="domain" description="HTH gntR-type" evidence="6">
    <location>
        <begin position="14"/>
        <end position="82"/>
    </location>
</feature>
<dbReference type="eggNOG" id="COG1167">
    <property type="taxonomic scope" value="Bacteria"/>
</dbReference>
<dbReference type="InterPro" id="IPR036388">
    <property type="entry name" value="WH-like_DNA-bd_sf"/>
</dbReference>
<dbReference type="HOGENOM" id="CLU_017584_0_1_9"/>
<protein>
    <recommendedName>
        <fullName evidence="6">HTH gntR-type domain-containing protein</fullName>
    </recommendedName>
</protein>
<dbReference type="CDD" id="cd07377">
    <property type="entry name" value="WHTH_GntR"/>
    <property type="match status" value="1"/>
</dbReference>
<dbReference type="InterPro" id="IPR015421">
    <property type="entry name" value="PyrdxlP-dep_Trfase_major"/>
</dbReference>
<dbReference type="OrthoDB" id="9808770at2"/>
<dbReference type="GO" id="GO:0030170">
    <property type="term" value="F:pyridoxal phosphate binding"/>
    <property type="evidence" value="ECO:0007669"/>
    <property type="project" value="InterPro"/>
</dbReference>
<keyword evidence="8" id="KW-1185">Reference proteome</keyword>
<comment type="caution">
    <text evidence="7">The sequence shown here is derived from an EMBL/GenBank/DDBJ whole genome shotgun (WGS) entry which is preliminary data.</text>
</comment>
<evidence type="ECO:0000313" key="8">
    <source>
        <dbReference type="Proteomes" id="UP000012589"/>
    </source>
</evidence>
<name>N2A3A1_9FIRM</name>
<keyword evidence="2" id="KW-0663">Pyridoxal phosphate</keyword>
<keyword evidence="3" id="KW-0805">Transcription regulation</keyword>
<dbReference type="Gene3D" id="3.40.640.10">
    <property type="entry name" value="Type I PLP-dependent aspartate aminotransferase-like (Major domain)"/>
    <property type="match status" value="1"/>
</dbReference>
<dbReference type="PANTHER" id="PTHR46577:SF1">
    <property type="entry name" value="HTH-TYPE TRANSCRIPTIONAL REGULATORY PROTEIN GABR"/>
    <property type="match status" value="1"/>
</dbReference>
<dbReference type="Gene3D" id="1.10.10.10">
    <property type="entry name" value="Winged helix-like DNA-binding domain superfamily/Winged helix DNA-binding domain"/>
    <property type="match status" value="1"/>
</dbReference>
<dbReference type="GO" id="GO:0003700">
    <property type="term" value="F:DNA-binding transcription factor activity"/>
    <property type="evidence" value="ECO:0007669"/>
    <property type="project" value="InterPro"/>
</dbReference>
<dbReference type="CDD" id="cd00609">
    <property type="entry name" value="AAT_like"/>
    <property type="match status" value="1"/>
</dbReference>
<dbReference type="Proteomes" id="UP000012589">
    <property type="component" value="Unassembled WGS sequence"/>
</dbReference>
<dbReference type="PROSITE" id="PS50949">
    <property type="entry name" value="HTH_GNTR"/>
    <property type="match status" value="1"/>
</dbReference>
<evidence type="ECO:0000259" key="6">
    <source>
        <dbReference type="PROSITE" id="PS50949"/>
    </source>
</evidence>
<dbReference type="InterPro" id="IPR004839">
    <property type="entry name" value="Aminotransferase_I/II_large"/>
</dbReference>
<evidence type="ECO:0000256" key="2">
    <source>
        <dbReference type="ARBA" id="ARBA00022898"/>
    </source>
</evidence>
<comment type="similarity">
    <text evidence="1">In the C-terminal section; belongs to the class-I pyridoxal-phosphate-dependent aminotransferase family.</text>
</comment>
<dbReference type="PATRIC" id="fig|1235802.3.peg.4149"/>